<dbReference type="InterPro" id="IPR006521">
    <property type="entry name" value="Tail_protein_I"/>
</dbReference>
<dbReference type="Proteomes" id="UP000032568">
    <property type="component" value="Chromosome"/>
</dbReference>
<reference evidence="1 2" key="2">
    <citation type="journal article" date="2022" name="Mar. Drugs">
        <title>Bioassay-Guided Fractionation Leads to the Detection of Cholic Acid Generated by the Rare Thalassomonas sp.</title>
        <authorList>
            <person name="Pheiffer F."/>
            <person name="Schneider Y.K."/>
            <person name="Hansen E.H."/>
            <person name="Andersen J.H."/>
            <person name="Isaksson J."/>
            <person name="Busche T."/>
            <person name="R C."/>
            <person name="Kalinowski J."/>
            <person name="Zyl L.V."/>
            <person name="Trindade M."/>
        </authorList>
    </citation>
    <scope>NUCLEOTIDE SEQUENCE [LARGE SCALE GENOMIC DNA]</scope>
    <source>
        <strain evidence="1 2">A5K-106</strain>
    </source>
</reference>
<accession>A0AAE9YP17</accession>
<dbReference type="NCBIfam" id="TIGR01634">
    <property type="entry name" value="tail_P2_I"/>
    <property type="match status" value="1"/>
</dbReference>
<keyword evidence="2" id="KW-1185">Reference proteome</keyword>
<reference evidence="1 2" key="1">
    <citation type="journal article" date="2015" name="Genome Announc.">
        <title>Draft Genome Sequences of Marine Isolates of Thalassomonas viridans and Thalassomonas actiniarum.</title>
        <authorList>
            <person name="Olonade I."/>
            <person name="van Zyl L.J."/>
            <person name="Trindade M."/>
        </authorList>
    </citation>
    <scope>NUCLEOTIDE SEQUENCE [LARGE SCALE GENOMIC DNA]</scope>
    <source>
        <strain evidence="1 2">A5K-106</strain>
    </source>
</reference>
<sequence length="221" mass="24408">MADLDLSGGSTLNASALPANASELSYQLEQVMDSGFSADNLPVEITKLWQSESCPEHLLPWLAWGNGVKNWDDSWPEQTRRGVIANSFEVHSYQGTRYAIEKALQPLKLETEIHEWFEVDPNTSPGTFAVDVYVSEQGITDELINTVHESITSNKRGSSHYTLTMNLSAPGEYYQAGTLQLVGEVDGKPFEPVLDGIDSTHYRCGSLQVHCRIEGEPYVAG</sequence>
<dbReference type="Pfam" id="PF09684">
    <property type="entry name" value="Tail_P2_I"/>
    <property type="match status" value="1"/>
</dbReference>
<proteinExistence type="predicted"/>
<dbReference type="EMBL" id="CP059735">
    <property type="protein sequence ID" value="WDD98385.1"/>
    <property type="molecule type" value="Genomic_DNA"/>
</dbReference>
<name>A0AAE9YP17_9GAMM</name>
<protein>
    <submittedName>
        <fullName evidence="1">Phage tail protein I</fullName>
    </submittedName>
</protein>
<dbReference type="RefSeq" id="WP_053043463.1">
    <property type="nucleotide sequence ID" value="NZ_CP059735.1"/>
</dbReference>
<evidence type="ECO:0000313" key="1">
    <source>
        <dbReference type="EMBL" id="WDD98385.1"/>
    </source>
</evidence>
<dbReference type="KEGG" id="tact:SG35_024455"/>
<gene>
    <name evidence="1" type="ORF">SG35_024455</name>
</gene>
<organism evidence="1 2">
    <name type="scientific">Thalassomonas actiniarum</name>
    <dbReference type="NCBI Taxonomy" id="485447"/>
    <lineage>
        <taxon>Bacteria</taxon>
        <taxon>Pseudomonadati</taxon>
        <taxon>Pseudomonadota</taxon>
        <taxon>Gammaproteobacteria</taxon>
        <taxon>Alteromonadales</taxon>
        <taxon>Colwelliaceae</taxon>
        <taxon>Thalassomonas</taxon>
    </lineage>
</organism>
<evidence type="ECO:0000313" key="2">
    <source>
        <dbReference type="Proteomes" id="UP000032568"/>
    </source>
</evidence>
<dbReference type="AlphaFoldDB" id="A0AAE9YP17"/>